<name>A0A397TMM3_9GLOM</name>
<organism evidence="3 4">
    <name type="scientific">Glomus cerebriforme</name>
    <dbReference type="NCBI Taxonomy" id="658196"/>
    <lineage>
        <taxon>Eukaryota</taxon>
        <taxon>Fungi</taxon>
        <taxon>Fungi incertae sedis</taxon>
        <taxon>Mucoromycota</taxon>
        <taxon>Glomeromycotina</taxon>
        <taxon>Glomeromycetes</taxon>
        <taxon>Glomerales</taxon>
        <taxon>Glomeraceae</taxon>
        <taxon>Glomus</taxon>
    </lineage>
</organism>
<dbReference type="EMBL" id="QKYT01000013">
    <property type="protein sequence ID" value="RIA98659.1"/>
    <property type="molecule type" value="Genomic_DNA"/>
</dbReference>
<dbReference type="OrthoDB" id="6431331at2759"/>
<dbReference type="InterPro" id="IPR000073">
    <property type="entry name" value="AB_hydrolase_1"/>
</dbReference>
<keyword evidence="4" id="KW-1185">Reference proteome</keyword>
<dbReference type="STRING" id="658196.A0A397TMM3"/>
<feature type="domain" description="AB hydrolase-1" evidence="2">
    <location>
        <begin position="206"/>
        <end position="308"/>
    </location>
</feature>
<keyword evidence="3" id="KW-0378">Hydrolase</keyword>
<dbReference type="AlphaFoldDB" id="A0A397TMM3"/>
<dbReference type="GO" id="GO:0016787">
    <property type="term" value="F:hydrolase activity"/>
    <property type="evidence" value="ECO:0007669"/>
    <property type="project" value="UniProtKB-KW"/>
</dbReference>
<evidence type="ECO:0000256" key="1">
    <source>
        <dbReference type="SAM" id="Phobius"/>
    </source>
</evidence>
<keyword evidence="1" id="KW-0812">Transmembrane</keyword>
<dbReference type="PANTHER" id="PTHR37471:SF1">
    <property type="entry name" value="AB HYDROLASE-1 DOMAIN-CONTAINING PROTEIN"/>
    <property type="match status" value="1"/>
</dbReference>
<protein>
    <submittedName>
        <fullName evidence="3">Alpha/Beta hydrolase protein</fullName>
    </submittedName>
</protein>
<proteinExistence type="predicted"/>
<reference evidence="3 4" key="1">
    <citation type="submission" date="2018-06" db="EMBL/GenBank/DDBJ databases">
        <title>Comparative genomics reveals the genomic features of Rhizophagus irregularis, R. cerebriforme, R. diaphanum and Gigaspora rosea, and their symbiotic lifestyle signature.</title>
        <authorList>
            <person name="Morin E."/>
            <person name="San Clemente H."/>
            <person name="Chen E.C.H."/>
            <person name="De La Providencia I."/>
            <person name="Hainaut M."/>
            <person name="Kuo A."/>
            <person name="Kohler A."/>
            <person name="Murat C."/>
            <person name="Tang N."/>
            <person name="Roy S."/>
            <person name="Loubradou J."/>
            <person name="Henrissat B."/>
            <person name="Grigoriev I.V."/>
            <person name="Corradi N."/>
            <person name="Roux C."/>
            <person name="Martin F.M."/>
        </authorList>
    </citation>
    <scope>NUCLEOTIDE SEQUENCE [LARGE SCALE GENOMIC DNA]</scope>
    <source>
        <strain evidence="3 4">DAOM 227022</strain>
    </source>
</reference>
<keyword evidence="1" id="KW-1133">Transmembrane helix</keyword>
<keyword evidence="1" id="KW-0472">Membrane</keyword>
<evidence type="ECO:0000313" key="3">
    <source>
        <dbReference type="EMBL" id="RIA98659.1"/>
    </source>
</evidence>
<gene>
    <name evidence="3" type="ORF">C1645_731552</name>
</gene>
<dbReference type="InterPro" id="IPR029058">
    <property type="entry name" value="AB_hydrolase_fold"/>
</dbReference>
<accession>A0A397TMM3</accession>
<feature type="transmembrane region" description="Helical" evidence="1">
    <location>
        <begin position="206"/>
        <end position="224"/>
    </location>
</feature>
<dbReference type="Proteomes" id="UP000265703">
    <property type="component" value="Unassembled WGS sequence"/>
</dbReference>
<dbReference type="Gene3D" id="3.40.50.1820">
    <property type="entry name" value="alpha/beta hydrolase"/>
    <property type="match status" value="1"/>
</dbReference>
<dbReference type="Pfam" id="PF00561">
    <property type="entry name" value="Abhydrolase_1"/>
    <property type="match status" value="1"/>
</dbReference>
<comment type="caution">
    <text evidence="3">The sequence shown here is derived from an EMBL/GenBank/DDBJ whole genome shotgun (WGS) entry which is preliminary data.</text>
</comment>
<evidence type="ECO:0000259" key="2">
    <source>
        <dbReference type="Pfam" id="PF00561"/>
    </source>
</evidence>
<dbReference type="PANTHER" id="PTHR37471">
    <property type="entry name" value="UNNAMED PRODUCT"/>
    <property type="match status" value="1"/>
</dbReference>
<evidence type="ECO:0000313" key="4">
    <source>
        <dbReference type="Proteomes" id="UP000265703"/>
    </source>
</evidence>
<dbReference type="SUPFAM" id="SSF53474">
    <property type="entry name" value="alpha/beta-Hydrolases"/>
    <property type="match status" value="1"/>
</dbReference>
<sequence>MTIKRFQKQLPPVIPPKHIRADSLFNCLNTVENFETWLEGWFKVGNKKTRFDQIYRGNIEEWLGWSFFSSPIEIVRQNTEYINELYDIINVIENEKRVKFPEGYNPDVKCIRLTLDPVKAIPRPFIFYVMIFIFNYINYIVLRIFGFEHYGLNESILHGYWSSTLEFDIQEETSKLAPSRISYWYYNPNDSTPLKKNHQKKQKQQPIVFIHGVGGGLWFYIKFVRRLYKLNRPLFLVELPYVSMRMVEDVPTMEETVREIEEMLISKGFSKATFVAHSLGTAVCAWVIKEARKRVGGCVLIDPICFLLHYPDVAYNFVYREPMAANEHATHLFASSELYISYYFARHFHWFQSALYVHPRNILPTNTHVYLSEHDNIVPSTEVYKYLVKNNVSVHMMRGLDHASYLFRPDWEDKIINDVLRCCNAPRRSWYTW</sequence>
<feature type="transmembrane region" description="Helical" evidence="1">
    <location>
        <begin position="125"/>
        <end position="145"/>
    </location>
</feature>